<dbReference type="SUPFAM" id="SSF53822">
    <property type="entry name" value="Periplasmic binding protein-like I"/>
    <property type="match status" value="1"/>
</dbReference>
<accession>A0ABT8A407</accession>
<dbReference type="RefSeq" id="WP_290316207.1">
    <property type="nucleotide sequence ID" value="NZ_JAUFPN010000090.1"/>
</dbReference>
<keyword evidence="6" id="KW-1185">Reference proteome</keyword>
<protein>
    <submittedName>
        <fullName evidence="5">Amino acid ABC transporter substrate-binding protein</fullName>
    </submittedName>
</protein>
<evidence type="ECO:0000256" key="1">
    <source>
        <dbReference type="ARBA" id="ARBA00010062"/>
    </source>
</evidence>
<keyword evidence="2" id="KW-0732">Signal</keyword>
<organism evidence="5 6">
    <name type="scientific">Paeniroseomonas aquatica</name>
    <dbReference type="NCBI Taxonomy" id="373043"/>
    <lineage>
        <taxon>Bacteria</taxon>
        <taxon>Pseudomonadati</taxon>
        <taxon>Pseudomonadota</taxon>
        <taxon>Alphaproteobacteria</taxon>
        <taxon>Acetobacterales</taxon>
        <taxon>Acetobacteraceae</taxon>
        <taxon>Paeniroseomonas</taxon>
    </lineage>
</organism>
<dbReference type="Proteomes" id="UP001529369">
    <property type="component" value="Unassembled WGS sequence"/>
</dbReference>
<comment type="caution">
    <text evidence="5">The sequence shown here is derived from an EMBL/GenBank/DDBJ whole genome shotgun (WGS) entry which is preliminary data.</text>
</comment>
<evidence type="ECO:0000313" key="5">
    <source>
        <dbReference type="EMBL" id="MDN3564408.1"/>
    </source>
</evidence>
<dbReference type="InterPro" id="IPR028082">
    <property type="entry name" value="Peripla_BP_I"/>
</dbReference>
<dbReference type="CDD" id="cd06338">
    <property type="entry name" value="PBP1_ABC_ligand_binding-like"/>
    <property type="match status" value="1"/>
</dbReference>
<proteinExistence type="inferred from homology"/>
<feature type="domain" description="Leucine-binding protein" evidence="4">
    <location>
        <begin position="37"/>
        <end position="373"/>
    </location>
</feature>
<keyword evidence="3" id="KW-0813">Transport</keyword>
<name>A0ABT8A407_9PROT</name>
<dbReference type="InterPro" id="IPR028081">
    <property type="entry name" value="Leu-bd"/>
</dbReference>
<evidence type="ECO:0000259" key="4">
    <source>
        <dbReference type="Pfam" id="PF13458"/>
    </source>
</evidence>
<dbReference type="PROSITE" id="PS51318">
    <property type="entry name" value="TAT"/>
    <property type="match status" value="1"/>
</dbReference>
<dbReference type="EMBL" id="JAUFPN010000090">
    <property type="protein sequence ID" value="MDN3564408.1"/>
    <property type="molecule type" value="Genomic_DNA"/>
</dbReference>
<comment type="similarity">
    <text evidence="1">Belongs to the leucine-binding protein family.</text>
</comment>
<evidence type="ECO:0000256" key="3">
    <source>
        <dbReference type="ARBA" id="ARBA00022970"/>
    </source>
</evidence>
<dbReference type="InterPro" id="IPR051010">
    <property type="entry name" value="BCAA_transport"/>
</dbReference>
<dbReference type="PANTHER" id="PTHR30483">
    <property type="entry name" value="LEUCINE-SPECIFIC-BINDING PROTEIN"/>
    <property type="match status" value="1"/>
</dbReference>
<sequence>MNTTTRRELGRLAIAAAIGGAGASGAAFPSFAQGSNPIRIGYSMSLSGGLAGNGRATQLAHQIWAAEVNARGGILGRPVQIVFYDDQTNGGQVPGIYTKLLDVDKVDIVTSPYATAMIAPAMPVVMQRNMCFLTIFGAGVNTAFKYDRHFNMNVVGDNMKETYARGFLDIAAKLPSPPRSIAILAVDNDFAQRAAESARFLAKERGIRVVYDRSYPPSTVDFTPTIRSIAATRPDVVFIASYPPDSNAILRATSELRFQPPMFGGGMVGPQLAAFQQQLGPILNNLVNWDVYSPEPTMQFPGVVAFLEKYRELAPREQADLLGNYIPPYAYAQMQVLEQSLTRVGKIDQAALAADMHASTFETIVGSVKFGASGEWAEERNLYVQFQNIRDGDLEKYKRAGTKVILAPSRLATGQLQHPYGPPA</sequence>
<gene>
    <name evidence="5" type="ORF">QWZ14_08515</name>
</gene>
<dbReference type="PANTHER" id="PTHR30483:SF6">
    <property type="entry name" value="PERIPLASMIC BINDING PROTEIN OF ABC TRANSPORTER FOR NATURAL AMINO ACIDS"/>
    <property type="match status" value="1"/>
</dbReference>
<evidence type="ECO:0000256" key="2">
    <source>
        <dbReference type="ARBA" id="ARBA00022729"/>
    </source>
</evidence>
<reference evidence="6" key="1">
    <citation type="journal article" date="2019" name="Int. J. Syst. Evol. Microbiol.">
        <title>The Global Catalogue of Microorganisms (GCM) 10K type strain sequencing project: providing services to taxonomists for standard genome sequencing and annotation.</title>
        <authorList>
            <consortium name="The Broad Institute Genomics Platform"/>
            <consortium name="The Broad Institute Genome Sequencing Center for Infectious Disease"/>
            <person name="Wu L."/>
            <person name="Ma J."/>
        </authorList>
    </citation>
    <scope>NUCLEOTIDE SEQUENCE [LARGE SCALE GENOMIC DNA]</scope>
    <source>
        <strain evidence="6">CECT 7131</strain>
    </source>
</reference>
<keyword evidence="3" id="KW-0029">Amino-acid transport</keyword>
<dbReference type="InterPro" id="IPR006311">
    <property type="entry name" value="TAT_signal"/>
</dbReference>
<dbReference type="Gene3D" id="3.40.50.2300">
    <property type="match status" value="2"/>
</dbReference>
<evidence type="ECO:0000313" key="6">
    <source>
        <dbReference type="Proteomes" id="UP001529369"/>
    </source>
</evidence>
<dbReference type="Pfam" id="PF13458">
    <property type="entry name" value="Peripla_BP_6"/>
    <property type="match status" value="1"/>
</dbReference>